<dbReference type="Gene3D" id="3.30.70.1270">
    <property type="entry name" value="Api92-like domains"/>
    <property type="match status" value="1"/>
</dbReference>
<dbReference type="InterPro" id="IPR023136">
    <property type="entry name" value="Api92-like_dom_sf"/>
</dbReference>
<reference evidence="8 11" key="4">
    <citation type="submission" date="2018-07" db="EMBL/GenBank/DDBJ databases">
        <title>Whole Genome Sequence Analysis of Avian Pathogenic E. coli - An Australian Perspective.</title>
        <authorList>
            <person name="Cummins M.L."/>
            <person name="Reid C.J."/>
            <person name="Roy Chowdhury P."/>
            <person name="Bushell R."/>
            <person name="Esbert N."/>
            <person name="Tivendale K.A."/>
            <person name="Noormohammadi A.H."/>
            <person name="Islam S."/>
            <person name="Marenda M.S."/>
            <person name="Browning G.F."/>
            <person name="Markham P.F."/>
            <person name="Djordjevic S.P."/>
        </authorList>
    </citation>
    <scope>NUCLEOTIDE SEQUENCE [LARGE SCALE GENOMIC DNA]</scope>
    <source>
        <strain evidence="8 11">AVC211</strain>
    </source>
</reference>
<evidence type="ECO:0000313" key="8">
    <source>
        <dbReference type="EMBL" id="RDA32611.1"/>
    </source>
</evidence>
<dbReference type="Proteomes" id="UP000245761">
    <property type="component" value="Unassembled WGS sequence"/>
</dbReference>
<dbReference type="Gene3D" id="1.10.3530.10">
    <property type="entry name" value="Api92-like"/>
    <property type="match status" value="1"/>
</dbReference>
<evidence type="ECO:0000313" key="9">
    <source>
        <dbReference type="Proteomes" id="UP000188855"/>
    </source>
</evidence>
<evidence type="ECO:0000313" key="7">
    <source>
        <dbReference type="EMBL" id="QRZ96568.1"/>
    </source>
</evidence>
<evidence type="ECO:0000313" key="11">
    <source>
        <dbReference type="Proteomes" id="UP000253687"/>
    </source>
</evidence>
<organism evidence="6 10">
    <name type="scientific">Escherichia coli</name>
    <dbReference type="NCBI Taxonomy" id="562"/>
    <lineage>
        <taxon>Bacteria</taxon>
        <taxon>Pseudomonadati</taxon>
        <taxon>Pseudomonadota</taxon>
        <taxon>Gammaproteobacteria</taxon>
        <taxon>Enterobacterales</taxon>
        <taxon>Enterobacteriaceae</taxon>
        <taxon>Escherichia</taxon>
    </lineage>
</organism>
<dbReference type="Proteomes" id="UP000663166">
    <property type="component" value="Chromosome"/>
</dbReference>
<dbReference type="Proteomes" id="UP000253687">
    <property type="component" value="Unassembled WGS sequence"/>
</dbReference>
<dbReference type="SUPFAM" id="SSF160940">
    <property type="entry name" value="Api92-like"/>
    <property type="match status" value="1"/>
</dbReference>
<dbReference type="Pfam" id="PF18406">
    <property type="entry name" value="DUF1281_C"/>
    <property type="match status" value="1"/>
</dbReference>
<accession>A0A1M2EZX7</accession>
<reference evidence="3 12" key="5">
    <citation type="submission" date="2019-05" db="EMBL/GenBank/DDBJ databases">
        <authorList>
            <consortium name="NARMS: The National Antimicrobial Resistance Monitoring System"/>
        </authorList>
    </citation>
    <scope>NUCLEOTIDE SEQUENCE [LARGE SCALE GENOMIC DNA]</scope>
    <source>
        <strain evidence="3 12">CVM N18EC122</strain>
    </source>
</reference>
<reference evidence="5 9" key="1">
    <citation type="submission" date="2016-10" db="EMBL/GenBank/DDBJ databases">
        <title>Whole genome sequences of antibiotic resistant commensal Escherichia coli from healthy Australian adults.</title>
        <authorList>
            <person name="Moran R.A."/>
            <person name="Anantham S."/>
            <person name="Nigro S.J."/>
            <person name="Holt K.E."/>
            <person name="Hall R.M."/>
        </authorList>
    </citation>
    <scope>NUCLEOTIDE SEQUENCE [LARGE SCALE GENOMIC DNA]</scope>
    <source>
        <strain evidence="5 9">2.3-R4</strain>
    </source>
</reference>
<dbReference type="EMBL" id="QOGZ01000057">
    <property type="protein sequence ID" value="RDA32611.1"/>
    <property type="molecule type" value="Genomic_DNA"/>
</dbReference>
<dbReference type="Pfam" id="PF06924">
    <property type="entry name" value="DUF1281"/>
    <property type="match status" value="1"/>
</dbReference>
<dbReference type="Proteomes" id="UP000532204">
    <property type="component" value="Unassembled WGS sequence"/>
</dbReference>
<dbReference type="InterPro" id="IPR041329">
    <property type="entry name" value="YubB_C"/>
</dbReference>
<evidence type="ECO:0000259" key="2">
    <source>
        <dbReference type="Pfam" id="PF18406"/>
    </source>
</evidence>
<evidence type="ECO:0000313" key="10">
    <source>
        <dbReference type="Proteomes" id="UP000245761"/>
    </source>
</evidence>
<reference evidence="7" key="7">
    <citation type="submission" date="2021-02" db="EMBL/GenBank/DDBJ databases">
        <title>Co-localization of colistin and carbapenem -resistance genes on a novel transferable IncHI2 plasmid in Escherichia coli from chicken-origin.</title>
        <authorList>
            <person name="Hoffmann M."/>
            <person name="Balkey M."/>
            <person name="Ronco T."/>
            <person name="Hendriksen R.S."/>
        </authorList>
    </citation>
    <scope>NUCLEOTIDE SEQUENCE</scope>
    <source>
        <strain evidence="7">CFSAN083829</strain>
    </source>
</reference>
<name>A0A1M2EZX7_ECOLX</name>
<sequence>MAEWCRNRFEITGKSVCLDVLIQWIEGNDAPRYRHAIQQSILLFLAGCAGILKPVRTVSYPPYPGLVSHGAGSTTVASQAFEQWLGLLTRDAFLDHETVKTIDRLYHQTGTGAIRWSNLPDTAKEIIGGVLAQQYADWFGVADVYERPDNAFLWESLLTFAEYSQPCDMLQVMPTRLATELNGSGGLLKGTGTTRSFYCRQFGMEYPLGQNVRWKRTGLSTLILEFDTIWCPPSGVLVGEISAVFDCEVRHWYSEPKNGIRGYDCYDGGEHTDSNMEAEWPHSDDEGEVAEHEQPQLCLIRDTQPGERVMALASVESPGPVVKIV</sequence>
<evidence type="ECO:0000259" key="1">
    <source>
        <dbReference type="Pfam" id="PF06924"/>
    </source>
</evidence>
<protein>
    <submittedName>
        <fullName evidence="6">DUF1281 domain-containing protein</fullName>
    </submittedName>
</protein>
<reference evidence="4" key="2">
    <citation type="journal article" date="2018" name="Genome Biol.">
        <title>SKESA: strategic k-mer extension for scrupulous assemblies.</title>
        <authorList>
            <person name="Souvorov A."/>
            <person name="Agarwala R."/>
            <person name="Lipman D.J."/>
        </authorList>
    </citation>
    <scope>NUCLEOTIDE SEQUENCE [LARGE SCALE GENOMIC DNA]</scope>
    <source>
        <strain evidence="4">AMC_487</strain>
    </source>
</reference>
<evidence type="ECO:0000313" key="12">
    <source>
        <dbReference type="Proteomes" id="UP000532204"/>
    </source>
</evidence>
<dbReference type="Proteomes" id="UP000845800">
    <property type="component" value="Unassembled WGS sequence"/>
</dbReference>
<evidence type="ECO:0000313" key="3">
    <source>
        <dbReference type="EMBL" id="EFC9752839.1"/>
    </source>
</evidence>
<evidence type="ECO:0000313" key="6">
    <source>
        <dbReference type="EMBL" id="PWH57761.1"/>
    </source>
</evidence>
<feature type="domain" description="YubB ferredoxin-like" evidence="2">
    <location>
        <begin position="211"/>
        <end position="287"/>
    </location>
</feature>
<dbReference type="Proteomes" id="UP000188855">
    <property type="component" value="Unassembled WGS sequence"/>
</dbReference>
<dbReference type="EMBL" id="DABERK010000039">
    <property type="protein sequence ID" value="HAI5334754.1"/>
    <property type="molecule type" value="Genomic_DNA"/>
</dbReference>
<dbReference type="InterPro" id="IPR009694">
    <property type="entry name" value="DUF1281"/>
</dbReference>
<dbReference type="EMBL" id="AASEBA010000139">
    <property type="protein sequence ID" value="EFC9752839.1"/>
    <property type="molecule type" value="Genomic_DNA"/>
</dbReference>
<dbReference type="EMBL" id="CP070393">
    <property type="protein sequence ID" value="QRZ96568.1"/>
    <property type="molecule type" value="Genomic_DNA"/>
</dbReference>
<dbReference type="RefSeq" id="WP_000852733.1">
    <property type="nucleotide sequence ID" value="NZ_CABGZL010000034.1"/>
</dbReference>
<evidence type="ECO:0000313" key="4">
    <source>
        <dbReference type="EMBL" id="HAI5334754.1"/>
    </source>
</evidence>
<gene>
    <name evidence="5" type="ORF">BMT91_22640</name>
    <name evidence="6" type="ORF">DD762_23150</name>
    <name evidence="8" type="ORF">DTL43_24980</name>
    <name evidence="3" type="ORF">E6D34_27300</name>
    <name evidence="4" type="ORF">HJQ60_004834</name>
    <name evidence="7" type="ORF">JNP96_22555</name>
</gene>
<proteinExistence type="predicted"/>
<reference evidence="4" key="6">
    <citation type="submission" date="2020-03" db="EMBL/GenBank/DDBJ databases">
        <authorList>
            <consortium name="NCBI Pathogen Detection Project"/>
        </authorList>
    </citation>
    <scope>NUCLEOTIDE SEQUENCE</scope>
    <source>
        <strain evidence="4">AMC_487</strain>
    </source>
</reference>
<reference evidence="6 10" key="3">
    <citation type="submission" date="2018-04" db="EMBL/GenBank/DDBJ databases">
        <title>Draft Genomic Sequencing Of Potential Extraintestinal Pathogenic Escherichia coli B8S56 Isolated from Retail Chicken Skin.</title>
        <authorList>
            <person name="Xu A."/>
            <person name="Tilman S."/>
            <person name="Wisser-Parker K."/>
            <person name="Scullen O.J."/>
            <person name="Sommers C."/>
        </authorList>
    </citation>
    <scope>NUCLEOTIDE SEQUENCE [LARGE SCALE GENOMIC DNA]</scope>
    <source>
        <strain evidence="6 10">B8S56</strain>
    </source>
</reference>
<dbReference type="AlphaFoldDB" id="A0A1M2EZX7"/>
<feature type="domain" description="DUF1281" evidence="1">
    <location>
        <begin position="31"/>
        <end position="205"/>
    </location>
</feature>
<dbReference type="EMBL" id="MPAF01000060">
    <property type="protein sequence ID" value="OOK24694.1"/>
    <property type="molecule type" value="Genomic_DNA"/>
</dbReference>
<dbReference type="EMBL" id="QEMT01000059">
    <property type="protein sequence ID" value="PWH57761.1"/>
    <property type="molecule type" value="Genomic_DNA"/>
</dbReference>
<evidence type="ECO:0000313" key="5">
    <source>
        <dbReference type="EMBL" id="OOK24694.1"/>
    </source>
</evidence>